<evidence type="ECO:0000313" key="2">
    <source>
        <dbReference type="EMBL" id="RDW17490.1"/>
    </source>
</evidence>
<comment type="caution">
    <text evidence="2">The sequence shown here is derived from an EMBL/GenBank/DDBJ whole genome shotgun (WGS) entry which is preliminary data.</text>
</comment>
<keyword evidence="3" id="KW-1185">Reference proteome</keyword>
<dbReference type="RefSeq" id="WP_115773738.1">
    <property type="nucleotide sequence ID" value="NZ_PIOC01000019.1"/>
</dbReference>
<feature type="transmembrane region" description="Helical" evidence="1">
    <location>
        <begin position="48"/>
        <end position="68"/>
    </location>
</feature>
<keyword evidence="1" id="KW-1133">Transmembrane helix</keyword>
<sequence length="240" mass="27135">MNSLYGTFRLVSEDALFYLGKLMLLYITIPVTLLWVIIGYIFGLGEDVFASISGPTYFFIALFAINGYKTLYPVAIGMGSTRVQLLKVYYGVGISAVVICITILNVLQYILKTVYLQWEIKANIFHPGVFLVDGYHFFAYLWIDLMFGLFLFGVPFLLYSINFRLGFRKSIMILMLLSAIFMVLYYGGYLSDSMEWFLGLDLDALGMTLITLLGLCSVGALLLSYPIMRNASLKSKSRKD</sequence>
<accession>A0A3D8PN15</accession>
<feature type="transmembrane region" description="Helical" evidence="1">
    <location>
        <begin position="22"/>
        <end position="42"/>
    </location>
</feature>
<keyword evidence="1" id="KW-0472">Membrane</keyword>
<name>A0A3D8PN15_9BACI</name>
<dbReference type="OrthoDB" id="2649128at2"/>
<dbReference type="AlphaFoldDB" id="A0A3D8PN15"/>
<feature type="transmembrane region" description="Helical" evidence="1">
    <location>
        <begin position="171"/>
        <end position="189"/>
    </location>
</feature>
<protein>
    <submittedName>
        <fullName evidence="2">Uncharacterized protein</fullName>
    </submittedName>
</protein>
<feature type="transmembrane region" description="Helical" evidence="1">
    <location>
        <begin position="209"/>
        <end position="228"/>
    </location>
</feature>
<dbReference type="Proteomes" id="UP000257143">
    <property type="component" value="Unassembled WGS sequence"/>
</dbReference>
<evidence type="ECO:0000256" key="1">
    <source>
        <dbReference type="SAM" id="Phobius"/>
    </source>
</evidence>
<feature type="transmembrane region" description="Helical" evidence="1">
    <location>
        <begin position="137"/>
        <end position="159"/>
    </location>
</feature>
<dbReference type="EMBL" id="PIOC01000019">
    <property type="protein sequence ID" value="RDW17490.1"/>
    <property type="molecule type" value="Genomic_DNA"/>
</dbReference>
<gene>
    <name evidence="2" type="ORF">CWR48_13270</name>
</gene>
<proteinExistence type="predicted"/>
<evidence type="ECO:0000313" key="3">
    <source>
        <dbReference type="Proteomes" id="UP000257143"/>
    </source>
</evidence>
<reference evidence="3" key="1">
    <citation type="submission" date="2017-11" db="EMBL/GenBank/DDBJ databases">
        <authorList>
            <person name="Zhu W."/>
        </authorList>
    </citation>
    <scope>NUCLEOTIDE SEQUENCE [LARGE SCALE GENOMIC DNA]</scope>
    <source>
        <strain evidence="3">CAU 1183</strain>
    </source>
</reference>
<keyword evidence="1" id="KW-0812">Transmembrane</keyword>
<feature type="transmembrane region" description="Helical" evidence="1">
    <location>
        <begin position="88"/>
        <end position="111"/>
    </location>
</feature>
<organism evidence="2 3">
    <name type="scientific">Oceanobacillus arenosus</name>
    <dbReference type="NCBI Taxonomy" id="1229153"/>
    <lineage>
        <taxon>Bacteria</taxon>
        <taxon>Bacillati</taxon>
        <taxon>Bacillota</taxon>
        <taxon>Bacilli</taxon>
        <taxon>Bacillales</taxon>
        <taxon>Bacillaceae</taxon>
        <taxon>Oceanobacillus</taxon>
    </lineage>
</organism>